<dbReference type="Pfam" id="PF02205">
    <property type="entry name" value="WH2"/>
    <property type="match status" value="1"/>
</dbReference>
<evidence type="ECO:0000256" key="4">
    <source>
        <dbReference type="ARBA" id="ARBA00022728"/>
    </source>
</evidence>
<sequence length="756" mass="78994">MPPPPPPPPPPPAMGGPPPPPPPPGATPSRPPKAVVQDRSKLLTDINKGTRLKKTVTNDRSAPLIQKEGGRSGGAPVASAPPVPGMLKPPGGQAPPVPGGGAANRARSDSSPGDGGGIAAPPQLGGLFAGGMPKLRSRASAPKPPGAPRPPGARPPPPPPSTESPPAPPVNPLVAQLRKAPPKPSSRPSSTISTKSAPPPVPSSAKPPPPPVSSRKPSAPAPPPPKSASPAPPSAPPPPPAVSAPRPPARSTPPPPPPSAPPQPANGGLAASIAVQAARNAFGNNNAPAAPPPPPPSSAPAPPAPPPPPPVSAPSAPSAPPPPPSQPPRSMLDPSSYTLTNGGSSPLGSPRSASSQGHITIEDTRFKFQSESLFPKPRPFSGGTQTGAQATSQSESPSITLPPGWTADPHELEDDETFWSQDEAGTPGYYLISRQFEDPHLVMRTTPDNGAPEYMFQSGRRYFFWNEIEDTVWEVMEPKGLEEILETMREKGFGKKGVRVKRRFLAISRSWSGHQTAGDRTTGRYDVDQRQLPGDLNILLQHSTAFANPRPCTVEPDTQNRANRPWQRNGKSPLLQGQSYKASPSVSRFKAQSQLGYVTPAAASLSAYGAAKQTPALVHRSFSSVAMSLQAYINSEFPGFSHIDCRRLLQGAPRVADDANSIPVSTEQVLILTVDGRTLLGTLLSTDQLTNLVLANTIERIIRTPDDPEPSSQVEHGLYLIRGDNVVVCGEVDEGIDAQIDWTKVKGEVVKGTKNA</sequence>
<dbReference type="PRINTS" id="PR01217">
    <property type="entry name" value="PRICHEXTENSN"/>
</dbReference>
<protein>
    <submittedName>
        <fullName evidence="12">Small nuclear ribonucleoprotein (LSM8), putative</fullName>
    </submittedName>
</protein>
<feature type="region of interest" description="Disordered" evidence="10">
    <location>
        <begin position="1"/>
        <end position="357"/>
    </location>
</feature>
<evidence type="ECO:0000256" key="2">
    <source>
        <dbReference type="ARBA" id="ARBA00006850"/>
    </source>
</evidence>
<dbReference type="Gene3D" id="2.30.30.100">
    <property type="match status" value="1"/>
</dbReference>
<dbReference type="OrthoDB" id="422364at2759"/>
<dbReference type="GO" id="GO:0046540">
    <property type="term" value="C:U4/U6 x U5 tri-snRNP complex"/>
    <property type="evidence" value="ECO:0007669"/>
    <property type="project" value="InterPro"/>
</dbReference>
<evidence type="ECO:0000256" key="9">
    <source>
        <dbReference type="ARBA" id="ARBA00025892"/>
    </source>
</evidence>
<keyword evidence="7" id="KW-0539">Nucleus</keyword>
<comment type="similarity">
    <text evidence="2">Belongs to the snRNP Sm proteins family.</text>
</comment>
<feature type="region of interest" description="Disordered" evidence="10">
    <location>
        <begin position="372"/>
        <end position="411"/>
    </location>
</feature>
<keyword evidence="4" id="KW-0747">Spliceosome</keyword>
<dbReference type="GO" id="GO:0000398">
    <property type="term" value="P:mRNA splicing, via spliceosome"/>
    <property type="evidence" value="ECO:0007669"/>
    <property type="project" value="InterPro"/>
</dbReference>
<comment type="subcellular location">
    <subcellularLocation>
        <location evidence="1">Nucleus</location>
    </subcellularLocation>
</comment>
<proteinExistence type="inferred from homology"/>
<dbReference type="SMART" id="SM00651">
    <property type="entry name" value="Sm"/>
    <property type="match status" value="1"/>
</dbReference>
<dbReference type="PANTHER" id="PTHR15588:SF9">
    <property type="entry name" value="U6 SNRNA-ASSOCIATED SM-LIKE PROTEIN LSM8"/>
    <property type="match status" value="1"/>
</dbReference>
<feature type="compositionally biased region" description="Low complexity" evidence="10">
    <location>
        <begin position="186"/>
        <end position="196"/>
    </location>
</feature>
<dbReference type="InterPro" id="IPR001163">
    <property type="entry name" value="Sm_dom_euk/arc"/>
</dbReference>
<comment type="caution">
    <text evidence="12">The sequence shown here is derived from an EMBL/GenBank/DDBJ whole genome shotgun (WGS) entry which is preliminary data.</text>
</comment>
<dbReference type="eggNOG" id="KOG1784">
    <property type="taxonomic scope" value="Eukaryota"/>
</dbReference>
<feature type="compositionally biased region" description="Low complexity" evidence="10">
    <location>
        <begin position="342"/>
        <end position="355"/>
    </location>
</feature>
<accession>V5FSU9</accession>
<feature type="compositionally biased region" description="Polar residues" evidence="10">
    <location>
        <begin position="382"/>
        <end position="399"/>
    </location>
</feature>
<dbReference type="InterPro" id="IPR003124">
    <property type="entry name" value="WH2_dom"/>
</dbReference>
<reference evidence="13" key="1">
    <citation type="journal article" date="2014" name="Genome Announc.">
        <title>Draft genome sequence of the formaldehyde-resistant fungus Byssochlamys spectabilis No. 5 (anamorph Paecilomyces variotii No. 5) (NBRC109023).</title>
        <authorList>
            <person name="Oka T."/>
            <person name="Ekino K."/>
            <person name="Fukuda K."/>
            <person name="Nomura Y."/>
        </authorList>
    </citation>
    <scope>NUCLEOTIDE SEQUENCE [LARGE SCALE GENOMIC DNA]</scope>
    <source>
        <strain evidence="13">No. 5 / NBRC 109023</strain>
    </source>
</reference>
<dbReference type="Proteomes" id="UP000018001">
    <property type="component" value="Unassembled WGS sequence"/>
</dbReference>
<evidence type="ECO:0000256" key="7">
    <source>
        <dbReference type="ARBA" id="ARBA00023242"/>
    </source>
</evidence>
<dbReference type="InParanoid" id="V5FSU9"/>
<keyword evidence="3" id="KW-0507">mRNA processing</keyword>
<keyword evidence="8 12" id="KW-0687">Ribonucleoprotein</keyword>
<feature type="region of interest" description="Disordered" evidence="10">
    <location>
        <begin position="549"/>
        <end position="578"/>
    </location>
</feature>
<dbReference type="PANTHER" id="PTHR15588">
    <property type="entry name" value="LSM1"/>
    <property type="match status" value="1"/>
</dbReference>
<dbReference type="PROSITE" id="PS51082">
    <property type="entry name" value="WH2"/>
    <property type="match status" value="1"/>
</dbReference>
<name>V5FSU9_BYSSN</name>
<evidence type="ECO:0000256" key="8">
    <source>
        <dbReference type="ARBA" id="ARBA00023274"/>
    </source>
</evidence>
<feature type="domain" description="WH2" evidence="11">
    <location>
        <begin position="38"/>
        <end position="55"/>
    </location>
</feature>
<dbReference type="FunFam" id="2.30.30.100:FF:000027">
    <property type="entry name" value="U6 snRNA-associated Sm-like protein LSm8"/>
    <property type="match status" value="1"/>
</dbReference>
<dbReference type="GO" id="GO:0005688">
    <property type="term" value="C:U6 snRNP"/>
    <property type="evidence" value="ECO:0007669"/>
    <property type="project" value="InterPro"/>
</dbReference>
<evidence type="ECO:0000259" key="11">
    <source>
        <dbReference type="PROSITE" id="PS51082"/>
    </source>
</evidence>
<evidence type="ECO:0000256" key="1">
    <source>
        <dbReference type="ARBA" id="ARBA00004123"/>
    </source>
</evidence>
<dbReference type="GO" id="GO:0071011">
    <property type="term" value="C:precatalytic spliceosome"/>
    <property type="evidence" value="ECO:0007669"/>
    <property type="project" value="TreeGrafter"/>
</dbReference>
<keyword evidence="6" id="KW-0508">mRNA splicing</keyword>
<evidence type="ECO:0000313" key="12">
    <source>
        <dbReference type="EMBL" id="GAD95118.1"/>
    </source>
</evidence>
<dbReference type="SUPFAM" id="SSF50182">
    <property type="entry name" value="Sm-like ribonucleoproteins"/>
    <property type="match status" value="1"/>
</dbReference>
<dbReference type="Pfam" id="PF01423">
    <property type="entry name" value="LSM"/>
    <property type="match status" value="1"/>
</dbReference>
<feature type="compositionally biased region" description="Pro residues" evidence="10">
    <location>
        <begin position="219"/>
        <end position="264"/>
    </location>
</feature>
<evidence type="ECO:0000256" key="5">
    <source>
        <dbReference type="ARBA" id="ARBA00022884"/>
    </source>
</evidence>
<evidence type="ECO:0000256" key="10">
    <source>
        <dbReference type="SAM" id="MobiDB-lite"/>
    </source>
</evidence>
<dbReference type="CDD" id="cd01727">
    <property type="entry name" value="LSm8"/>
    <property type="match status" value="1"/>
</dbReference>
<dbReference type="InterPro" id="IPR010920">
    <property type="entry name" value="LSM_dom_sf"/>
</dbReference>
<dbReference type="GO" id="GO:0003729">
    <property type="term" value="F:mRNA binding"/>
    <property type="evidence" value="ECO:0007669"/>
    <property type="project" value="TreeGrafter"/>
</dbReference>
<dbReference type="SUPFAM" id="SSF101447">
    <property type="entry name" value="Formin homology 2 domain (FH2 domain)"/>
    <property type="match status" value="1"/>
</dbReference>
<evidence type="ECO:0000256" key="3">
    <source>
        <dbReference type="ARBA" id="ARBA00022664"/>
    </source>
</evidence>
<keyword evidence="5" id="KW-0694">RNA-binding</keyword>
<organism evidence="12 13">
    <name type="scientific">Byssochlamys spectabilis (strain No. 5 / NBRC 109023)</name>
    <name type="common">Paecilomyces variotii</name>
    <dbReference type="NCBI Taxonomy" id="1356009"/>
    <lineage>
        <taxon>Eukaryota</taxon>
        <taxon>Fungi</taxon>
        <taxon>Dikarya</taxon>
        <taxon>Ascomycota</taxon>
        <taxon>Pezizomycotina</taxon>
        <taxon>Eurotiomycetes</taxon>
        <taxon>Eurotiomycetidae</taxon>
        <taxon>Eurotiales</taxon>
        <taxon>Thermoascaceae</taxon>
        <taxon>Paecilomyces</taxon>
    </lineage>
</organism>
<dbReference type="InterPro" id="IPR044642">
    <property type="entry name" value="PTHR15588"/>
</dbReference>
<keyword evidence="13" id="KW-1185">Reference proteome</keyword>
<dbReference type="GO" id="GO:0003779">
    <property type="term" value="F:actin binding"/>
    <property type="evidence" value="ECO:0007669"/>
    <property type="project" value="InterPro"/>
</dbReference>
<feature type="compositionally biased region" description="Pro residues" evidence="10">
    <location>
        <begin position="197"/>
        <end position="212"/>
    </location>
</feature>
<evidence type="ECO:0000313" key="13">
    <source>
        <dbReference type="Proteomes" id="UP000018001"/>
    </source>
</evidence>
<evidence type="ECO:0000256" key="6">
    <source>
        <dbReference type="ARBA" id="ARBA00023187"/>
    </source>
</evidence>
<feature type="compositionally biased region" description="Pro residues" evidence="10">
    <location>
        <begin position="289"/>
        <end position="327"/>
    </location>
</feature>
<feature type="compositionally biased region" description="Pro residues" evidence="10">
    <location>
        <begin position="1"/>
        <end position="31"/>
    </location>
</feature>
<comment type="subunit">
    <text evidence="9">Component of the heptameric LSM1-LSM7 complex, which consists of LSM1, LSM2, LSM3, LSM4, LSM5, LSM6 and LSM7. Component of the heptameric LSM2-LSM8 complex, which consists of LSM2, LSM3, LSM4, LSM5, LSM6, LSM7 and LSM8. The LSm subunits form a seven-membered ring structure with a doughnut shape.</text>
</comment>
<dbReference type="InterPro" id="IPR034103">
    <property type="entry name" value="Lsm8"/>
</dbReference>
<dbReference type="AlphaFoldDB" id="V5FSU9"/>
<gene>
    <name evidence="12" type="ORF">PVAR5_3757</name>
</gene>
<dbReference type="EMBL" id="BAUL01000115">
    <property type="protein sequence ID" value="GAD95118.1"/>
    <property type="molecule type" value="Genomic_DNA"/>
</dbReference>
<feature type="compositionally biased region" description="Pro residues" evidence="10">
    <location>
        <begin position="142"/>
        <end position="171"/>
    </location>
</feature>
<dbReference type="HOGENOM" id="CLU_368414_0_0_1"/>